<keyword evidence="5" id="KW-0862">Zinc</keyword>
<reference evidence="12" key="2">
    <citation type="submission" date="2010-05" db="EMBL/GenBank/DDBJ databases">
        <authorList>
            <person name="Almeida L.G."/>
            <person name="Nicolas M.F."/>
            <person name="Souza R.C."/>
            <person name="Vasconcelos A.T.R."/>
        </authorList>
    </citation>
    <scope>NUCLEOTIDE SEQUENCE</scope>
</reference>
<evidence type="ECO:0000256" key="1">
    <source>
        <dbReference type="ARBA" id="ARBA00004370"/>
    </source>
</evidence>
<evidence type="ECO:0000256" key="2">
    <source>
        <dbReference type="ARBA" id="ARBA00022692"/>
    </source>
</evidence>
<evidence type="ECO:0000256" key="6">
    <source>
        <dbReference type="ARBA" id="ARBA00022989"/>
    </source>
</evidence>
<dbReference type="STRING" id="43151.W5JKP1"/>
<dbReference type="SMART" id="SM00184">
    <property type="entry name" value="RING"/>
    <property type="match status" value="1"/>
</dbReference>
<evidence type="ECO:0000256" key="7">
    <source>
        <dbReference type="ARBA" id="ARBA00023136"/>
    </source>
</evidence>
<dbReference type="AlphaFoldDB" id="W5JKP1"/>
<feature type="domain" description="RING-type" evidence="11">
    <location>
        <begin position="105"/>
        <end position="146"/>
    </location>
</feature>
<feature type="region of interest" description="Disordered" evidence="9">
    <location>
        <begin position="264"/>
        <end position="334"/>
    </location>
</feature>
<dbReference type="InterPro" id="IPR013083">
    <property type="entry name" value="Znf_RING/FYVE/PHD"/>
</dbReference>
<dbReference type="VEuPathDB" id="VectorBase:ADAC003537"/>
<keyword evidence="7 10" id="KW-0472">Membrane</keyword>
<proteinExistence type="predicted"/>
<dbReference type="SUPFAM" id="SSF57850">
    <property type="entry name" value="RING/U-box"/>
    <property type="match status" value="1"/>
</dbReference>
<dbReference type="Pfam" id="PF13639">
    <property type="entry name" value="zf-RING_2"/>
    <property type="match status" value="1"/>
</dbReference>
<keyword evidence="14" id="KW-1185">Reference proteome</keyword>
<evidence type="ECO:0000256" key="5">
    <source>
        <dbReference type="ARBA" id="ARBA00022833"/>
    </source>
</evidence>
<accession>W5JKP1</accession>
<dbReference type="CDD" id="cd16668">
    <property type="entry name" value="RING-H2_RNF130-like"/>
    <property type="match status" value="1"/>
</dbReference>
<evidence type="ECO:0000313" key="12">
    <source>
        <dbReference type="EMBL" id="ETN64711.1"/>
    </source>
</evidence>
<dbReference type="GO" id="GO:0008270">
    <property type="term" value="F:zinc ion binding"/>
    <property type="evidence" value="ECO:0007669"/>
    <property type="project" value="UniProtKB-KW"/>
</dbReference>
<keyword evidence="2 10" id="KW-0812">Transmembrane</keyword>
<evidence type="ECO:0000313" key="13">
    <source>
        <dbReference type="EnsemblMetazoa" id="ADAC003537-PA"/>
    </source>
</evidence>
<name>W5JKP1_ANODA</name>
<feature type="compositionally biased region" description="Low complexity" evidence="9">
    <location>
        <begin position="295"/>
        <end position="328"/>
    </location>
</feature>
<evidence type="ECO:0000256" key="10">
    <source>
        <dbReference type="SAM" id="Phobius"/>
    </source>
</evidence>
<dbReference type="FunFam" id="3.30.40.10:FF:000009">
    <property type="entry name" value="E3 ubiquitin-protein ligase RNF130"/>
    <property type="match status" value="1"/>
</dbReference>
<reference evidence="12 14" key="1">
    <citation type="journal article" date="2010" name="BMC Genomics">
        <title>Combination of measures distinguishes pre-miRNAs from other stem-loops in the genome of the newly sequenced Anopheles darlingi.</title>
        <authorList>
            <person name="Mendes N.D."/>
            <person name="Freitas A.T."/>
            <person name="Vasconcelos A.T."/>
            <person name="Sagot M.F."/>
        </authorList>
    </citation>
    <scope>NUCLEOTIDE SEQUENCE</scope>
</reference>
<comment type="subcellular location">
    <subcellularLocation>
        <location evidence="1">Membrane</location>
    </subcellularLocation>
</comment>
<feature type="compositionally biased region" description="Low complexity" evidence="9">
    <location>
        <begin position="264"/>
        <end position="286"/>
    </location>
</feature>
<dbReference type="eggNOG" id="KOG0800">
    <property type="taxonomic scope" value="Eukaryota"/>
</dbReference>
<evidence type="ECO:0000256" key="9">
    <source>
        <dbReference type="SAM" id="MobiDB-lite"/>
    </source>
</evidence>
<dbReference type="EMBL" id="ADMH02000902">
    <property type="protein sequence ID" value="ETN64711.1"/>
    <property type="molecule type" value="Genomic_DNA"/>
</dbReference>
<evidence type="ECO:0000256" key="4">
    <source>
        <dbReference type="ARBA" id="ARBA00022771"/>
    </source>
</evidence>
<dbReference type="VEuPathDB" id="VectorBase:ADAR2_005916"/>
<dbReference type="Proteomes" id="UP000000673">
    <property type="component" value="Unassembled WGS sequence"/>
</dbReference>
<feature type="compositionally biased region" description="Low complexity" evidence="9">
    <location>
        <begin position="181"/>
        <end position="194"/>
    </location>
</feature>
<keyword evidence="3" id="KW-0479">Metal-binding</keyword>
<evidence type="ECO:0000256" key="8">
    <source>
        <dbReference type="PROSITE-ProRule" id="PRU00175"/>
    </source>
</evidence>
<keyword evidence="6 10" id="KW-1133">Transmembrane helix</keyword>
<evidence type="ECO:0000259" key="11">
    <source>
        <dbReference type="PROSITE" id="PS50089"/>
    </source>
</evidence>
<gene>
    <name evidence="12" type="ORF">AND_003537</name>
</gene>
<dbReference type="Gene3D" id="3.30.40.10">
    <property type="entry name" value="Zinc/RING finger domain, C3HC4 (zinc finger)"/>
    <property type="match status" value="1"/>
</dbReference>
<dbReference type="PANTHER" id="PTHR46539:SF23">
    <property type="entry name" value="RING-TYPE DOMAIN-CONTAINING PROTEIN"/>
    <property type="match status" value="1"/>
</dbReference>
<dbReference type="HOGENOM" id="CLU_832142_0_0_1"/>
<keyword evidence="4 8" id="KW-0863">Zinc-finger</keyword>
<dbReference type="PROSITE" id="PS50089">
    <property type="entry name" value="ZF_RING_2"/>
    <property type="match status" value="1"/>
</dbReference>
<dbReference type="GO" id="GO:0016020">
    <property type="term" value="C:membrane"/>
    <property type="evidence" value="ECO:0007669"/>
    <property type="project" value="UniProtKB-SubCell"/>
</dbReference>
<organism evidence="12">
    <name type="scientific">Anopheles darlingi</name>
    <name type="common">Mosquito</name>
    <dbReference type="NCBI Taxonomy" id="43151"/>
    <lineage>
        <taxon>Eukaryota</taxon>
        <taxon>Metazoa</taxon>
        <taxon>Ecdysozoa</taxon>
        <taxon>Arthropoda</taxon>
        <taxon>Hexapoda</taxon>
        <taxon>Insecta</taxon>
        <taxon>Pterygota</taxon>
        <taxon>Neoptera</taxon>
        <taxon>Endopterygota</taxon>
        <taxon>Diptera</taxon>
        <taxon>Nematocera</taxon>
        <taxon>Culicoidea</taxon>
        <taxon>Culicidae</taxon>
        <taxon>Anophelinae</taxon>
        <taxon>Anopheles</taxon>
    </lineage>
</organism>
<sequence>MGLDLIDLLEIKGYEVMMNISEGSRQFRPLGNINRTSVLFVSISFIVLMIISLVWLVFYYVQRFRYLQTKDKQSKRLCTAAKRIIAKIPTKSIKSDDKEIDNDCCAICIEPYKVTDVIRVLPCKHEFHKVCIDPWLLEHRTCPMCKMDILKHYGFVVGSSSAQINAAIAEYLNVVPPPPSSNTSTITTSSITSTESRRTSWVGNGTSVMSANGGAGGRVDTIPSNLLGDGYGTGSPGTSGGVAGQLTDIVTIIINIDDTAGPSDGVAAGSSGSSNSSNSTSSSTSVGNGGGGGWTSNAGMSSNARDSNNDSSIICDSSESNSNSQLINKQMIGD</sequence>
<dbReference type="EnsemblMetazoa" id="ADAC003537-RA">
    <property type="protein sequence ID" value="ADAC003537-PA"/>
    <property type="gene ID" value="ADAC003537"/>
</dbReference>
<feature type="transmembrane region" description="Helical" evidence="10">
    <location>
        <begin position="38"/>
        <end position="61"/>
    </location>
</feature>
<reference evidence="12" key="3">
    <citation type="journal article" date="2013" name="Nucleic Acids Res.">
        <title>The genome of Anopheles darlingi, the main neotropical malaria vector.</title>
        <authorList>
            <person name="Marinotti O."/>
            <person name="Cerqueira G.C."/>
            <person name="de Almeida L.G."/>
            <person name="Ferro M.I."/>
            <person name="Loreto E.L."/>
            <person name="Zaha A."/>
            <person name="Teixeira S.M."/>
            <person name="Wespiser A.R."/>
            <person name="Almeida E Silva A."/>
            <person name="Schlindwein A.D."/>
            <person name="Pacheco A.C."/>
            <person name="Silva A.L."/>
            <person name="Graveley B.R."/>
            <person name="Walenz B.P."/>
            <person name="Lima Bde A."/>
            <person name="Ribeiro C.A."/>
            <person name="Nunes-Silva C.G."/>
            <person name="de Carvalho C.R."/>
            <person name="Soares C.M."/>
            <person name="de Menezes C.B."/>
            <person name="Matiolli C."/>
            <person name="Caffrey D."/>
            <person name="Araujo D.A."/>
            <person name="de Oliveira D.M."/>
            <person name="Golenbock D."/>
            <person name="Grisard E.C."/>
            <person name="Fantinatti-Garboggini F."/>
            <person name="de Carvalho F.M."/>
            <person name="Barcellos F.G."/>
            <person name="Prosdocimi F."/>
            <person name="May G."/>
            <person name="Azevedo Junior G.M."/>
            <person name="Guimaraes G.M."/>
            <person name="Goldman G.H."/>
            <person name="Padilha I.Q."/>
            <person name="Batista Jda S."/>
            <person name="Ferro J.A."/>
            <person name="Ribeiro J.M."/>
            <person name="Fietto J.L."/>
            <person name="Dabbas K.M."/>
            <person name="Cerdeira L."/>
            <person name="Agnez-Lima L.F."/>
            <person name="Brocchi M."/>
            <person name="de Carvalho M.O."/>
            <person name="Teixeira Mde M."/>
            <person name="Diniz Maia Mde M."/>
            <person name="Goldman M.H."/>
            <person name="Cruz Schneider M.P."/>
            <person name="Felipe M.S."/>
            <person name="Hungria M."/>
            <person name="Nicolas M.F."/>
            <person name="Pereira M."/>
            <person name="Montes M.A."/>
            <person name="Cantao M.E."/>
            <person name="Vincentz M."/>
            <person name="Rafael M.S."/>
            <person name="Silverman N."/>
            <person name="Stoco P.H."/>
            <person name="Souza R.C."/>
            <person name="Vicentini R."/>
            <person name="Gazzinelli R.T."/>
            <person name="Neves Rde O."/>
            <person name="Silva R."/>
            <person name="Astolfi-Filho S."/>
            <person name="Maciel T.E."/>
            <person name="Urmenyi T.P."/>
            <person name="Tadei W.P."/>
            <person name="Camargo E.P."/>
            <person name="de Vasconcelos A.T."/>
        </authorList>
    </citation>
    <scope>NUCLEOTIDE SEQUENCE</scope>
</reference>
<evidence type="ECO:0000256" key="3">
    <source>
        <dbReference type="ARBA" id="ARBA00022723"/>
    </source>
</evidence>
<reference evidence="13" key="4">
    <citation type="submission" date="2015-06" db="UniProtKB">
        <authorList>
            <consortium name="EnsemblMetazoa"/>
        </authorList>
    </citation>
    <scope>IDENTIFICATION</scope>
</reference>
<feature type="region of interest" description="Disordered" evidence="9">
    <location>
        <begin position="179"/>
        <end position="203"/>
    </location>
</feature>
<dbReference type="PANTHER" id="PTHR46539">
    <property type="entry name" value="E3 UBIQUITIN-PROTEIN LIGASE ATL42"/>
    <property type="match status" value="1"/>
</dbReference>
<evidence type="ECO:0000313" key="14">
    <source>
        <dbReference type="Proteomes" id="UP000000673"/>
    </source>
</evidence>
<protein>
    <recommendedName>
        <fullName evidence="11">RING-type domain-containing protein</fullName>
    </recommendedName>
</protein>
<dbReference type="InterPro" id="IPR001841">
    <property type="entry name" value="Znf_RING"/>
</dbReference>